<dbReference type="PANTHER" id="PTHR21708:SF30">
    <property type="entry name" value="2-DEHYDROPANTOATE 2-REDUCTASE-RELATED"/>
    <property type="match status" value="1"/>
</dbReference>
<dbReference type="GO" id="GO:0005737">
    <property type="term" value="C:cytoplasm"/>
    <property type="evidence" value="ECO:0007669"/>
    <property type="project" value="TreeGrafter"/>
</dbReference>
<dbReference type="PANTHER" id="PTHR21708">
    <property type="entry name" value="PROBABLE 2-DEHYDROPANTOATE 2-REDUCTASE"/>
    <property type="match status" value="1"/>
</dbReference>
<accession>A0A0P7BF96</accession>
<dbReference type="SUPFAM" id="SSF48179">
    <property type="entry name" value="6-phosphogluconate dehydrogenase C-terminal domain-like"/>
    <property type="match status" value="1"/>
</dbReference>
<dbReference type="Pfam" id="PF08546">
    <property type="entry name" value="ApbA_C"/>
    <property type="match status" value="1"/>
</dbReference>
<dbReference type="InterPro" id="IPR051402">
    <property type="entry name" value="KPR-Related"/>
</dbReference>
<dbReference type="Proteomes" id="UP000050424">
    <property type="component" value="Unassembled WGS sequence"/>
</dbReference>
<dbReference type="OrthoDB" id="3609at2759"/>
<keyword evidence="3" id="KW-1185">Reference proteome</keyword>
<evidence type="ECO:0000259" key="1">
    <source>
        <dbReference type="Pfam" id="PF08546"/>
    </source>
</evidence>
<dbReference type="InterPro" id="IPR008927">
    <property type="entry name" value="6-PGluconate_DH-like_C_sf"/>
</dbReference>
<sequence length="189" mass="20930">MIGSELNGCEILHNDPDKLHLAPFVNPSLPLEKQQRSCREFARIYELGGAKCAVHKDIVWHRWRKLVWNASFNPVCALVDLDSGTIQDAGCLDTLIRPAMNEVVAIAKAAGYDLPSGIQDQMVALTPKETYLKPSMQVDAQRGRPMEIEVILGNPLRVARDLLVPAPTLTTLYSLLLARQWTCNNNTGA</sequence>
<evidence type="ECO:0000313" key="3">
    <source>
        <dbReference type="Proteomes" id="UP000050424"/>
    </source>
</evidence>
<dbReference type="InterPro" id="IPR013328">
    <property type="entry name" value="6PGD_dom2"/>
</dbReference>
<reference evidence="2 3" key="1">
    <citation type="submission" date="2015-09" db="EMBL/GenBank/DDBJ databases">
        <title>Draft genome of a European isolate of the apple canker pathogen Neonectria ditissima.</title>
        <authorList>
            <person name="Gomez-Cortecero A."/>
            <person name="Harrison R.J."/>
            <person name="Armitage A.D."/>
        </authorList>
    </citation>
    <scope>NUCLEOTIDE SEQUENCE [LARGE SCALE GENOMIC DNA]</scope>
    <source>
        <strain evidence="2 3">R09/05</strain>
    </source>
</reference>
<name>A0A0P7BF96_9HYPO</name>
<feature type="domain" description="Ketopantoate reductase C-terminal" evidence="1">
    <location>
        <begin position="57"/>
        <end position="179"/>
    </location>
</feature>
<protein>
    <recommendedName>
        <fullName evidence="1">Ketopantoate reductase C-terminal domain-containing protein</fullName>
    </recommendedName>
</protein>
<dbReference type="Gene3D" id="1.10.1040.10">
    <property type="entry name" value="N-(1-d-carboxylethyl)-l-norvaline Dehydrogenase, domain 2"/>
    <property type="match status" value="1"/>
</dbReference>
<gene>
    <name evidence="2" type="ORF">AK830_g7901</name>
</gene>
<dbReference type="EMBL" id="LKCW01000128">
    <property type="protein sequence ID" value="KPM38650.1"/>
    <property type="molecule type" value="Genomic_DNA"/>
</dbReference>
<proteinExistence type="predicted"/>
<evidence type="ECO:0000313" key="2">
    <source>
        <dbReference type="EMBL" id="KPM38650.1"/>
    </source>
</evidence>
<dbReference type="FunFam" id="1.10.1040.10:FF:000017">
    <property type="entry name" value="2-dehydropantoate 2-reductase"/>
    <property type="match status" value="1"/>
</dbReference>
<comment type="caution">
    <text evidence="2">The sequence shown here is derived from an EMBL/GenBank/DDBJ whole genome shotgun (WGS) entry which is preliminary data.</text>
</comment>
<organism evidence="2 3">
    <name type="scientific">Neonectria ditissima</name>
    <dbReference type="NCBI Taxonomy" id="78410"/>
    <lineage>
        <taxon>Eukaryota</taxon>
        <taxon>Fungi</taxon>
        <taxon>Dikarya</taxon>
        <taxon>Ascomycota</taxon>
        <taxon>Pezizomycotina</taxon>
        <taxon>Sordariomycetes</taxon>
        <taxon>Hypocreomycetidae</taxon>
        <taxon>Hypocreales</taxon>
        <taxon>Nectriaceae</taxon>
        <taxon>Neonectria</taxon>
    </lineage>
</organism>
<dbReference type="STRING" id="78410.A0A0P7BF96"/>
<dbReference type="InterPro" id="IPR013752">
    <property type="entry name" value="KPA_reductase"/>
</dbReference>
<dbReference type="AlphaFoldDB" id="A0A0P7BF96"/>